<reference evidence="4 5" key="1">
    <citation type="submission" date="2016-11" db="EMBL/GenBank/DDBJ databases">
        <authorList>
            <person name="Jaros S."/>
            <person name="Januszkiewicz K."/>
            <person name="Wedrychowicz H."/>
        </authorList>
    </citation>
    <scope>NUCLEOTIDE SEQUENCE [LARGE SCALE GENOMIC DNA]</scope>
    <source>
        <strain evidence="4 5">IBRC-M 10683</strain>
    </source>
</reference>
<comment type="similarity">
    <text evidence="1 2">Belongs to the metallophosphoesterase superfamily. YfcE family.</text>
</comment>
<protein>
    <recommendedName>
        <fullName evidence="2">Phosphoesterase</fullName>
        <ecNumber evidence="2">3.1.4.-</ecNumber>
    </recommendedName>
</protein>
<dbReference type="GO" id="GO:0046872">
    <property type="term" value="F:metal ion binding"/>
    <property type="evidence" value="ECO:0007669"/>
    <property type="project" value="UniProtKB-KW"/>
</dbReference>
<dbReference type="Gene3D" id="3.60.21.10">
    <property type="match status" value="1"/>
</dbReference>
<dbReference type="Pfam" id="PF12850">
    <property type="entry name" value="Metallophos_2"/>
    <property type="match status" value="1"/>
</dbReference>
<evidence type="ECO:0000313" key="5">
    <source>
        <dbReference type="Proteomes" id="UP000183988"/>
    </source>
</evidence>
<dbReference type="OrthoDB" id="9800565at2"/>
<dbReference type="InterPro" id="IPR000979">
    <property type="entry name" value="Phosphodiesterase_MJ0936/Vps29"/>
</dbReference>
<dbReference type="EC" id="3.1.4.-" evidence="2"/>
<proteinExistence type="inferred from homology"/>
<evidence type="ECO:0000256" key="2">
    <source>
        <dbReference type="RuleBase" id="RU362039"/>
    </source>
</evidence>
<dbReference type="NCBIfam" id="TIGR00040">
    <property type="entry name" value="yfcE"/>
    <property type="match status" value="1"/>
</dbReference>
<dbReference type="STRING" id="930117.SAMN05216225_10748"/>
<dbReference type="EMBL" id="FQVW01000074">
    <property type="protein sequence ID" value="SHG86464.1"/>
    <property type="molecule type" value="Genomic_DNA"/>
</dbReference>
<organism evidence="4 5">
    <name type="scientific">Ornithinibacillus halophilus</name>
    <dbReference type="NCBI Taxonomy" id="930117"/>
    <lineage>
        <taxon>Bacteria</taxon>
        <taxon>Bacillati</taxon>
        <taxon>Bacillota</taxon>
        <taxon>Bacilli</taxon>
        <taxon>Bacillales</taxon>
        <taxon>Bacillaceae</taxon>
        <taxon>Ornithinibacillus</taxon>
    </lineage>
</organism>
<dbReference type="InterPro" id="IPR029052">
    <property type="entry name" value="Metallo-depent_PP-like"/>
</dbReference>
<keyword evidence="5" id="KW-1185">Reference proteome</keyword>
<name>A0A1M5NA98_9BACI</name>
<dbReference type="Proteomes" id="UP000183988">
    <property type="component" value="Unassembled WGS sequence"/>
</dbReference>
<evidence type="ECO:0000256" key="1">
    <source>
        <dbReference type="ARBA" id="ARBA00008950"/>
    </source>
</evidence>
<keyword evidence="2" id="KW-0479">Metal-binding</keyword>
<dbReference type="SUPFAM" id="SSF56300">
    <property type="entry name" value="Metallo-dependent phosphatases"/>
    <property type="match status" value="1"/>
</dbReference>
<dbReference type="AlphaFoldDB" id="A0A1M5NA98"/>
<dbReference type="PANTHER" id="PTHR11124">
    <property type="entry name" value="VACUOLAR SORTING PROTEIN VPS29"/>
    <property type="match status" value="1"/>
</dbReference>
<evidence type="ECO:0000259" key="3">
    <source>
        <dbReference type="Pfam" id="PF12850"/>
    </source>
</evidence>
<gene>
    <name evidence="4" type="ORF">SAMN05216225_10748</name>
</gene>
<dbReference type="GO" id="GO:0016787">
    <property type="term" value="F:hydrolase activity"/>
    <property type="evidence" value="ECO:0007669"/>
    <property type="project" value="UniProtKB-UniRule"/>
</dbReference>
<dbReference type="InterPro" id="IPR024654">
    <property type="entry name" value="Calcineurin-like_PHP_lpxH"/>
</dbReference>
<feature type="domain" description="Calcineurin-like phosphoesterase" evidence="3">
    <location>
        <begin position="4"/>
        <end position="144"/>
    </location>
</feature>
<sequence length="169" mass="19177">MNSVVIVSDSHGLTNELLEIKERHDPTYFIHCGDSELHPDSKELGGYIKVGGNCDFDPQFPDDQIVQVGDLTFYVTHGHLYNVKMNLMKLAYRAEEVQANVVCFGHSHVAGAEKIDQQLFINPGSIRMPRNRPDKTYAIVTWNTKEDISVTFYNTNGEVVEDMTYHTEL</sequence>
<comment type="cofactor">
    <cofactor evidence="2">
        <name>a divalent metal cation</name>
        <dbReference type="ChEBI" id="CHEBI:60240"/>
    </cofactor>
</comment>
<evidence type="ECO:0000313" key="4">
    <source>
        <dbReference type="EMBL" id="SHG86464.1"/>
    </source>
</evidence>
<accession>A0A1M5NA98</accession>
<dbReference type="RefSeq" id="WP_072892020.1">
    <property type="nucleotide sequence ID" value="NZ_FQVW01000074.1"/>
</dbReference>